<dbReference type="Proteomes" id="UP000005877">
    <property type="component" value="Chromosome"/>
</dbReference>
<dbReference type="Pfam" id="PF03447">
    <property type="entry name" value="NAD_binding_3"/>
    <property type="match status" value="1"/>
</dbReference>
<evidence type="ECO:0000259" key="7">
    <source>
        <dbReference type="Pfam" id="PF01958"/>
    </source>
</evidence>
<dbReference type="GO" id="GO:0051287">
    <property type="term" value="F:NAD binding"/>
    <property type="evidence" value="ECO:0007669"/>
    <property type="project" value="UniProtKB-UniRule"/>
</dbReference>
<dbReference type="SUPFAM" id="SSF55347">
    <property type="entry name" value="Glyceraldehyde-3-phosphate dehydrogenase-like, C-terminal domain"/>
    <property type="match status" value="1"/>
</dbReference>
<dbReference type="Gene3D" id="3.40.50.720">
    <property type="entry name" value="NAD(P)-binding Rossmann-like Domain"/>
    <property type="match status" value="1"/>
</dbReference>
<comment type="catalytic activity">
    <reaction evidence="6">
        <text>L-aspartate + NADP(+) + H2O = oxaloacetate + NH4(+) + NADPH + H(+)</text>
        <dbReference type="Rhea" id="RHEA:11784"/>
        <dbReference type="ChEBI" id="CHEBI:15377"/>
        <dbReference type="ChEBI" id="CHEBI:15378"/>
        <dbReference type="ChEBI" id="CHEBI:16452"/>
        <dbReference type="ChEBI" id="CHEBI:28938"/>
        <dbReference type="ChEBI" id="CHEBI:29991"/>
        <dbReference type="ChEBI" id="CHEBI:57783"/>
        <dbReference type="ChEBI" id="CHEBI:58349"/>
        <dbReference type="EC" id="1.4.1.21"/>
    </reaction>
</comment>
<dbReference type="PATRIC" id="fig|1110509.7.peg.6"/>
<evidence type="ECO:0000256" key="2">
    <source>
        <dbReference type="ARBA" id="ARBA00022642"/>
    </source>
</evidence>
<accession>G7WJV8</accession>
<comment type="miscellaneous">
    <text evidence="6">The iminoaspartate product is unstable in aqueous solution and can decompose to oxaloacetate and ammonia.</text>
</comment>
<dbReference type="PANTHER" id="PTHR31873">
    <property type="entry name" value="L-ASPARTATE DEHYDROGENASE-RELATED"/>
    <property type="match status" value="1"/>
</dbReference>
<organism evidence="9 10">
    <name type="scientific">Methanothrix harundinacea (strain 6Ac)</name>
    <name type="common">Methanosaeta harundinacea</name>
    <dbReference type="NCBI Taxonomy" id="1110509"/>
    <lineage>
        <taxon>Archaea</taxon>
        <taxon>Methanobacteriati</taxon>
        <taxon>Methanobacteriota</taxon>
        <taxon>Stenosarchaea group</taxon>
        <taxon>Methanomicrobia</taxon>
        <taxon>Methanotrichales</taxon>
        <taxon>Methanotrichaceae</taxon>
        <taxon>Methanothrix</taxon>
    </lineage>
</organism>
<dbReference type="NCBIfam" id="NF009829">
    <property type="entry name" value="PRK13303.1-4"/>
    <property type="match status" value="1"/>
</dbReference>
<evidence type="ECO:0000256" key="3">
    <source>
        <dbReference type="ARBA" id="ARBA00022857"/>
    </source>
</evidence>
<evidence type="ECO:0000256" key="4">
    <source>
        <dbReference type="ARBA" id="ARBA00023002"/>
    </source>
</evidence>
<comment type="function">
    <text evidence="6">Specifically catalyzes the NAD or NADP-dependent dehydrogenation of L-aspartate to iminoaspartate.</text>
</comment>
<dbReference type="GO" id="GO:0050661">
    <property type="term" value="F:NADP binding"/>
    <property type="evidence" value="ECO:0007669"/>
    <property type="project" value="UniProtKB-UniRule"/>
</dbReference>
<dbReference type="Pfam" id="PF01958">
    <property type="entry name" value="Asp_DH_C"/>
    <property type="match status" value="1"/>
</dbReference>
<dbReference type="EC" id="1.4.1.21" evidence="6"/>
<name>G7WJV8_METH6</name>
<dbReference type="AlphaFoldDB" id="G7WJV8"/>
<dbReference type="PIRSF" id="PIRSF005227">
    <property type="entry name" value="Asp_dh_NAD_syn"/>
    <property type="match status" value="1"/>
</dbReference>
<feature type="domain" description="Aspartate/homoserine dehydrogenase NAD-binding" evidence="8">
    <location>
        <begin position="9"/>
        <end position="121"/>
    </location>
</feature>
<evidence type="ECO:0000256" key="5">
    <source>
        <dbReference type="ARBA" id="ARBA00023027"/>
    </source>
</evidence>
<dbReference type="NCBIfam" id="TIGR03855">
    <property type="entry name" value="NAD_NadX"/>
    <property type="match status" value="1"/>
</dbReference>
<dbReference type="RefSeq" id="WP_014585588.1">
    <property type="nucleotide sequence ID" value="NC_017527.1"/>
</dbReference>
<gene>
    <name evidence="6" type="primary">nadX</name>
    <name evidence="9" type="ordered locus">Mhar_0006</name>
</gene>
<evidence type="ECO:0000313" key="9">
    <source>
        <dbReference type="EMBL" id="AET63399.1"/>
    </source>
</evidence>
<dbReference type="GeneID" id="12511323"/>
<dbReference type="GO" id="GO:0016639">
    <property type="term" value="F:oxidoreductase activity, acting on the CH-NH2 group of donors, NAD or NADP as acceptor"/>
    <property type="evidence" value="ECO:0007669"/>
    <property type="project" value="UniProtKB-UniRule"/>
</dbReference>
<dbReference type="InterPro" id="IPR011182">
    <property type="entry name" value="L-Asp_DH"/>
</dbReference>
<reference evidence="9 10" key="1">
    <citation type="journal article" date="2012" name="PLoS ONE">
        <title>The genome characteristics and predicted function of methyl-group oxidation pathway in the obligate aceticlastic methanogens, Methanosaeta spp.</title>
        <authorList>
            <person name="Zhu J."/>
            <person name="Zheng H."/>
            <person name="Ai G."/>
            <person name="Zhang G."/>
            <person name="Liu D."/>
            <person name="Liu X."/>
            <person name="Dong X."/>
        </authorList>
    </citation>
    <scope>NUCLEOTIDE SEQUENCE [LARGE SCALE GENOMIC DNA]</scope>
    <source>
        <strain evidence="9 10">6Ac</strain>
    </source>
</reference>
<dbReference type="HOGENOM" id="CLU_089550_0_0_2"/>
<dbReference type="EMBL" id="CP003117">
    <property type="protein sequence ID" value="AET63399.1"/>
    <property type="molecule type" value="Genomic_DNA"/>
</dbReference>
<dbReference type="SUPFAM" id="SSF51735">
    <property type="entry name" value="NAD(P)-binding Rossmann-fold domains"/>
    <property type="match status" value="1"/>
</dbReference>
<dbReference type="GO" id="GO:0009435">
    <property type="term" value="P:NAD+ biosynthetic process"/>
    <property type="evidence" value="ECO:0007669"/>
    <property type="project" value="UniProtKB-UniRule"/>
</dbReference>
<dbReference type="InterPro" id="IPR002811">
    <property type="entry name" value="Asp_DH"/>
</dbReference>
<dbReference type="STRING" id="1110509.Mhar_0006"/>
<keyword evidence="5 6" id="KW-0520">NAD</keyword>
<dbReference type="KEGG" id="mhi:Mhar_0006"/>
<dbReference type="Gene3D" id="3.30.360.10">
    <property type="entry name" value="Dihydrodipicolinate Reductase, domain 2"/>
    <property type="match status" value="1"/>
</dbReference>
<dbReference type="NCBIfam" id="NF009830">
    <property type="entry name" value="PRK13304.1"/>
    <property type="match status" value="1"/>
</dbReference>
<evidence type="ECO:0000313" key="10">
    <source>
        <dbReference type="Proteomes" id="UP000005877"/>
    </source>
</evidence>
<protein>
    <recommendedName>
        <fullName evidence="6">L-aspartate dehydrogenase</fullName>
        <ecNumber evidence="6">1.4.1.21</ecNumber>
    </recommendedName>
</protein>
<comment type="catalytic activity">
    <reaction evidence="6">
        <text>L-aspartate + NAD(+) + H2O = oxaloacetate + NH4(+) + NADH + H(+)</text>
        <dbReference type="Rhea" id="RHEA:11788"/>
        <dbReference type="ChEBI" id="CHEBI:15377"/>
        <dbReference type="ChEBI" id="CHEBI:15378"/>
        <dbReference type="ChEBI" id="CHEBI:16452"/>
        <dbReference type="ChEBI" id="CHEBI:28938"/>
        <dbReference type="ChEBI" id="CHEBI:29991"/>
        <dbReference type="ChEBI" id="CHEBI:57540"/>
        <dbReference type="ChEBI" id="CHEBI:57945"/>
        <dbReference type="EC" id="1.4.1.21"/>
    </reaction>
</comment>
<dbReference type="PANTHER" id="PTHR31873:SF6">
    <property type="entry name" value="ASPARTATE DEHYDROGENASE DOMAIN-CONTAINING PROTEIN"/>
    <property type="match status" value="1"/>
</dbReference>
<dbReference type="OrthoDB" id="15415at2157"/>
<evidence type="ECO:0000256" key="1">
    <source>
        <dbReference type="ARBA" id="ARBA00008331"/>
    </source>
</evidence>
<dbReference type="InterPro" id="IPR022487">
    <property type="entry name" value="Asp_DH_arc"/>
</dbReference>
<evidence type="ECO:0000259" key="8">
    <source>
        <dbReference type="Pfam" id="PF03447"/>
    </source>
</evidence>
<keyword evidence="4 6" id="KW-0560">Oxidoreductase</keyword>
<comment type="pathway">
    <text evidence="6">Cofactor biosynthesis; NAD(+) biosynthesis; iminoaspartate from L-aspartate (dehydrogenase route): step 1/1.</text>
</comment>
<dbReference type="NCBIfam" id="NF009828">
    <property type="entry name" value="PRK13303.1-3"/>
    <property type="match status" value="1"/>
</dbReference>
<keyword evidence="2 6" id="KW-0662">Pyridine nucleotide biosynthesis</keyword>
<dbReference type="InterPro" id="IPR036291">
    <property type="entry name" value="NAD(P)-bd_dom_sf"/>
</dbReference>
<dbReference type="InterPro" id="IPR020626">
    <property type="entry name" value="Asp_DH_prok"/>
</dbReference>
<feature type="domain" description="Aspartate dehydrogenase" evidence="7">
    <location>
        <begin position="170"/>
        <end position="256"/>
    </location>
</feature>
<feature type="active site" evidence="6">
    <location>
        <position position="221"/>
    </location>
</feature>
<feature type="binding site" evidence="6">
    <location>
        <position position="124"/>
    </location>
    <ligand>
        <name>NAD(+)</name>
        <dbReference type="ChEBI" id="CHEBI:57540"/>
    </ligand>
</feature>
<dbReference type="InterPro" id="IPR005106">
    <property type="entry name" value="Asp/hSer_DH_NAD-bd"/>
</dbReference>
<keyword evidence="10" id="KW-1185">Reference proteome</keyword>
<dbReference type="GO" id="GO:0033735">
    <property type="term" value="F:aspartate dehydrogenase [NAD(P)+] activity"/>
    <property type="evidence" value="ECO:0007669"/>
    <property type="project" value="UniProtKB-EC"/>
</dbReference>
<sequence length="270" mass="28557">MVLKIGLVGCGAIGLEIARAIDRGEVEAELVAVFDRNGDRARELLKGLRGKPRLLELEELVEGSDIVVEAASQRAVPEVARAALGRGRDLMIMSVGALLDPGLRRTVEELARDRGCRVYLPSGAISGLDGLKSAGAGRIDIVTLTTTKNPRGFAGAPYIEDRGIDLSAISKPTVIFEGPAEEAVSAFPANVNVAATLSLTARGARVRVRIVADPDIEVNIHEICAEGDFGRITTRVENVPSPRNPKTSRLAALSAIATLRSIVEPVKIGT</sequence>
<comment type="similarity">
    <text evidence="1 6">Belongs to the L-aspartate dehydrogenase family.</text>
</comment>
<proteinExistence type="inferred from homology"/>
<feature type="binding site" evidence="6">
    <location>
        <position position="192"/>
    </location>
    <ligand>
        <name>NAD(+)</name>
        <dbReference type="ChEBI" id="CHEBI:57540"/>
    </ligand>
</feature>
<evidence type="ECO:0000256" key="6">
    <source>
        <dbReference type="HAMAP-Rule" id="MF_01265"/>
    </source>
</evidence>
<dbReference type="UniPathway" id="UPA00253">
    <property type="reaction ID" value="UER00456"/>
</dbReference>
<dbReference type="HAMAP" id="MF_01265">
    <property type="entry name" value="NadX"/>
    <property type="match status" value="1"/>
</dbReference>
<keyword evidence="3 6" id="KW-0521">NADP</keyword>